<reference evidence="2 3" key="1">
    <citation type="journal article" date="2013" name="J. Microbiol.">
        <title>Mucilaginibacter ginsenosidivorax sp. nov., with ginsenoside converting activity isolated from sediment.</title>
        <authorList>
            <person name="Kim J.K."/>
            <person name="Choi T.E."/>
            <person name="Liu Q.M."/>
            <person name="Park H.Y."/>
            <person name="Yi T.H."/>
            <person name="Yoon M.H."/>
            <person name="Kim S.C."/>
            <person name="Im W.T."/>
        </authorList>
    </citation>
    <scope>NUCLEOTIDE SEQUENCE [LARGE SCALE GENOMIC DNA]</scope>
    <source>
        <strain evidence="2 3">KHI28</strain>
    </source>
</reference>
<dbReference type="Gene3D" id="2.60.40.1120">
    <property type="entry name" value="Carboxypeptidase-like, regulatory domain"/>
    <property type="match status" value="1"/>
</dbReference>
<feature type="chain" id="PRO_5022771353" evidence="1">
    <location>
        <begin position="51"/>
        <end position="886"/>
    </location>
</feature>
<keyword evidence="3" id="KW-1185">Reference proteome</keyword>
<dbReference type="InterPro" id="IPR008969">
    <property type="entry name" value="CarboxyPept-like_regulatory"/>
</dbReference>
<dbReference type="GO" id="GO:0004180">
    <property type="term" value="F:carboxypeptidase activity"/>
    <property type="evidence" value="ECO:0007669"/>
    <property type="project" value="UniProtKB-KW"/>
</dbReference>
<dbReference type="KEGG" id="mgk:FSB76_25940"/>
<evidence type="ECO:0000313" key="2">
    <source>
        <dbReference type="EMBL" id="QEC79222.1"/>
    </source>
</evidence>
<dbReference type="Proteomes" id="UP000321362">
    <property type="component" value="Chromosome"/>
</dbReference>
<keyword evidence="2" id="KW-0645">Protease</keyword>
<proteinExistence type="predicted"/>
<dbReference type="Pfam" id="PF18939">
    <property type="entry name" value="DUF5686"/>
    <property type="match status" value="1"/>
</dbReference>
<dbReference type="Pfam" id="PF13715">
    <property type="entry name" value="CarbopepD_reg_2"/>
    <property type="match status" value="1"/>
</dbReference>
<name>A0A5B8W8H2_9SPHI</name>
<organism evidence="2 3">
    <name type="scientific">Mucilaginibacter ginsenosidivorax</name>
    <dbReference type="NCBI Taxonomy" id="862126"/>
    <lineage>
        <taxon>Bacteria</taxon>
        <taxon>Pseudomonadati</taxon>
        <taxon>Bacteroidota</taxon>
        <taxon>Sphingobacteriia</taxon>
        <taxon>Sphingobacteriales</taxon>
        <taxon>Sphingobacteriaceae</taxon>
        <taxon>Mucilaginibacter</taxon>
    </lineage>
</organism>
<dbReference type="EMBL" id="CP042437">
    <property type="protein sequence ID" value="QEC79222.1"/>
    <property type="molecule type" value="Genomic_DNA"/>
</dbReference>
<keyword evidence="2" id="KW-0121">Carboxypeptidase</keyword>
<evidence type="ECO:0000313" key="3">
    <source>
        <dbReference type="Proteomes" id="UP000321362"/>
    </source>
</evidence>
<dbReference type="InterPro" id="IPR043741">
    <property type="entry name" value="DUF5686"/>
</dbReference>
<feature type="signal peptide" evidence="1">
    <location>
        <begin position="1"/>
        <end position="50"/>
    </location>
</feature>
<protein>
    <submittedName>
        <fullName evidence="2">Carboxypeptidase-like regulatory domain-containing protein</fullName>
    </submittedName>
</protein>
<sequence length="886" mass="100306">MNLLLTFCNPDIKITLLIQGKFRFYKFFIANKLSAACLAILLLFSIHAAAQQTDSLKTNKAAVTTVTGHIVDDGSGLPLAYISITFNGSNFGTTSDKDGNFRLSAGGLFSRVTFSYVGYTSLTRTIKPGQAIQLQVRMRSKQTQLKEVSVTSGKKARYRNKGNPAVELIQQVIDHKDENRMEAADYYQYNQYERIGMSLFHLSPKIVNGKFFGKYKFMLDSSQVIDGRKETSLPVYFSEKLYQHYYRKEPAKFISILQAQKETNIIKFVDTAGLDTYLNRFYGNDIDIYANNIFIVTNQFLSPISNHSPDFYKFFITDTIQTDKGKLVGISFTPRNKGDLLFEGRLLVSLDGHYAVQSCELDVNKQININFMRSLKVKLDFKQFPGGRYYLQKSDVAADFGILKNKGLAVYGQRTVFYDNYKLNQPQPAEFYEGKSTQTMADANKPDTAYWAQHRSDTLNSQQKQLYARINRLESMPSYKRFTWIAATLTGGFATVGPVQIGPIGSIFAYDNQEGARFQLGGRTTPALSKTVFFDGYTAYGTKDKTAKYELNTYLSLNKTAPYRYANNYFKIGYRYDVDLPGQSFAVSNQQAALTSFHTGTTNYWLYNRTFTLAYVRDFDNHFSYNLALRNWNQRPAGTLQFQSNTDNSLIPSLTTTEVALGMRYAPHEQFIQGTIFRHTIYSKYPIFNLQINHGFAGLLNGAYSYNNISANIFKRFYMSQLGFTDITLLGNLVTGKVPFPLLNMPPANQSLKYDPDGYNNMNYLEFVSDHSAGINITHSFNGFILNKIPLIEHLKWREFLSFKAIYGGLRAENNPLLSANLYNLPPALGNANGTYALGSTPYIEAGVGIGNIFKLLRVDVIKRFNYLDHPGVNQYGIKFSITPDL</sequence>
<gene>
    <name evidence="2" type="ORF">FSB76_25940</name>
</gene>
<dbReference type="AlphaFoldDB" id="A0A5B8W8H2"/>
<dbReference type="SUPFAM" id="SSF49464">
    <property type="entry name" value="Carboxypeptidase regulatory domain-like"/>
    <property type="match status" value="1"/>
</dbReference>
<keyword evidence="1" id="KW-0732">Signal</keyword>
<keyword evidence="2" id="KW-0378">Hydrolase</keyword>
<accession>A0A5B8W8H2</accession>
<evidence type="ECO:0000256" key="1">
    <source>
        <dbReference type="SAM" id="SignalP"/>
    </source>
</evidence>